<sequence>MLRARQGLLLLRPLAVAVPWGPLALAAGLSALILLPALLDDPAPAAALLELRLAAVLLGAGASFAMTDGMAPTVVTATPRWLRQWLRLAIVVLPAALAWLALHSIAIAVLGSGATAPAGDLAVEAIVCGFTGVAGAAVAARYRHTQTAALAGPLTQFTLATFTFFIDKQHSPWLPPGSPNWSTVHRYWLLGLPIIAITLLLANRGTWPLRRPSFRQTPSQLRITIEPDRISR</sequence>
<comment type="caution">
    <text evidence="2">The sequence shown here is derived from an EMBL/GenBank/DDBJ whole genome shotgun (WGS) entry which is preliminary data.</text>
</comment>
<evidence type="ECO:0000256" key="1">
    <source>
        <dbReference type="SAM" id="Phobius"/>
    </source>
</evidence>
<evidence type="ECO:0000313" key="3">
    <source>
        <dbReference type="Proteomes" id="UP001597260"/>
    </source>
</evidence>
<feature type="transmembrane region" description="Helical" evidence="1">
    <location>
        <begin position="85"/>
        <end position="109"/>
    </location>
</feature>
<organism evidence="2 3">
    <name type="scientific">Micromonospora sonneratiae</name>
    <dbReference type="NCBI Taxonomy" id="1184706"/>
    <lineage>
        <taxon>Bacteria</taxon>
        <taxon>Bacillati</taxon>
        <taxon>Actinomycetota</taxon>
        <taxon>Actinomycetes</taxon>
        <taxon>Micromonosporales</taxon>
        <taxon>Micromonosporaceae</taxon>
        <taxon>Micromonospora</taxon>
    </lineage>
</organism>
<evidence type="ECO:0008006" key="4">
    <source>
        <dbReference type="Google" id="ProtNLM"/>
    </source>
</evidence>
<feature type="transmembrane region" description="Helical" evidence="1">
    <location>
        <begin position="121"/>
        <end position="140"/>
    </location>
</feature>
<dbReference type="Proteomes" id="UP001597260">
    <property type="component" value="Unassembled WGS sequence"/>
</dbReference>
<proteinExistence type="predicted"/>
<feature type="transmembrane region" description="Helical" evidence="1">
    <location>
        <begin position="186"/>
        <end position="203"/>
    </location>
</feature>
<protein>
    <recommendedName>
        <fullName evidence="4">ABC-2 type transport system permease protein</fullName>
    </recommendedName>
</protein>
<keyword evidence="1" id="KW-1133">Transmembrane helix</keyword>
<evidence type="ECO:0000313" key="2">
    <source>
        <dbReference type="EMBL" id="MFD1324384.1"/>
    </source>
</evidence>
<keyword evidence="1" id="KW-0472">Membrane</keyword>
<gene>
    <name evidence="2" type="ORF">ACFQ4H_25175</name>
</gene>
<reference evidence="3" key="1">
    <citation type="journal article" date="2019" name="Int. J. Syst. Evol. Microbiol.">
        <title>The Global Catalogue of Microorganisms (GCM) 10K type strain sequencing project: providing services to taxonomists for standard genome sequencing and annotation.</title>
        <authorList>
            <consortium name="The Broad Institute Genomics Platform"/>
            <consortium name="The Broad Institute Genome Sequencing Center for Infectious Disease"/>
            <person name="Wu L."/>
            <person name="Ma J."/>
        </authorList>
    </citation>
    <scope>NUCLEOTIDE SEQUENCE [LARGE SCALE GENOMIC DNA]</scope>
    <source>
        <strain evidence="3">JCM 31037</strain>
    </source>
</reference>
<keyword evidence="3" id="KW-1185">Reference proteome</keyword>
<accession>A0ABW3YIT6</accession>
<dbReference type="EMBL" id="JBHTMP010000047">
    <property type="protein sequence ID" value="MFD1324384.1"/>
    <property type="molecule type" value="Genomic_DNA"/>
</dbReference>
<feature type="transmembrane region" description="Helical" evidence="1">
    <location>
        <begin position="147"/>
        <end position="166"/>
    </location>
</feature>
<name>A0ABW3YIT6_9ACTN</name>
<keyword evidence="1" id="KW-0812">Transmembrane</keyword>